<dbReference type="EMBL" id="KR029600">
    <property type="protein sequence ID" value="AKH47948.1"/>
    <property type="molecule type" value="Genomic_DNA"/>
</dbReference>
<reference evidence="1" key="2">
    <citation type="submission" date="2015-03" db="EMBL/GenBank/DDBJ databases">
        <authorList>
            <person name="Chow C.-E.T."/>
            <person name="Winget D.M."/>
            <person name="White R.A.III."/>
            <person name="Hallam S.J."/>
            <person name="Suttle C.A."/>
        </authorList>
    </citation>
    <scope>NUCLEOTIDE SEQUENCE</scope>
    <source>
        <strain evidence="1">Oxic1_5</strain>
    </source>
</reference>
<accession>A0A0F7L8Q9</accession>
<sequence length="54" mass="6506">MFKSCLGFITDFRCYFSLSLFYHFINNFFPNLICQKAFSSKIHNLIDYILRITI</sequence>
<reference evidence="1" key="1">
    <citation type="journal article" date="2015" name="Front. Microbiol.">
        <title>Combining genomic sequencing methods to explore viral diversity and reveal potential virus-host interactions.</title>
        <authorList>
            <person name="Chow C.E."/>
            <person name="Winget D.M."/>
            <person name="White R.A.III."/>
            <person name="Hallam S.J."/>
            <person name="Suttle C.A."/>
        </authorList>
    </citation>
    <scope>NUCLEOTIDE SEQUENCE</scope>
    <source>
        <strain evidence="1">Oxic1_5</strain>
    </source>
</reference>
<protein>
    <submittedName>
        <fullName evidence="1">Uncharacterized protein</fullName>
    </submittedName>
</protein>
<evidence type="ECO:0000313" key="1">
    <source>
        <dbReference type="EMBL" id="AKH47948.1"/>
    </source>
</evidence>
<proteinExistence type="predicted"/>
<name>A0A0F7L8Q9_9VIRU</name>
<organism evidence="1">
    <name type="scientific">uncultured marine virus</name>
    <dbReference type="NCBI Taxonomy" id="186617"/>
    <lineage>
        <taxon>Viruses</taxon>
        <taxon>environmental samples</taxon>
    </lineage>
</organism>